<dbReference type="Proteomes" id="UP001055811">
    <property type="component" value="Linkage Group LG01"/>
</dbReference>
<gene>
    <name evidence="1" type="ORF">L2E82_03171</name>
</gene>
<dbReference type="EMBL" id="CM042009">
    <property type="protein sequence ID" value="KAI3790255.1"/>
    <property type="molecule type" value="Genomic_DNA"/>
</dbReference>
<sequence length="846" mass="95049">MRKHVRGLSAAAIFNVKFCNDNSMNPQFPKMYKFSAFISLIINRRSRRHELAKHLQSPSTTDNPNSYFKSAHGQIIVSGSQADTFLANILINNYSKCDNLTYARTLFDEMPERNISSWSSMISAYTQHGYCEEAWMMFLMFQRSSDETPNEYVLASVIRTATQLESVIKGSQLHGLVVKTGLDQDVYVGSSLVNFYSKINKIEDARMIFDDLPIKNAVTWTTILAGYARVGKSEVSLQLLTQMKESNVVPDRYVLSSALSACSIIGFFKGGTQIHGFVLRRGASMDISVRNALVDFYVKCGKVRTGRKIFDRMEFKNVISWTTMISGYMQNSFNKEAVNLFIEMTKNGWKPDGFACTSVLTSCASLEAIEPGRQTHGYTIKTNLEKDEFVNNSLIDMYSKCNCLIDARRVFNGIPNRNVIGYNAMIEGYSRHGNLYEALDLFREMRLKSIDPSLLTFVSLLGVSASLTTLELSKQIHSFIFKFGISLDVFAGSALIDVYSKCSFTSDARQVFDEMSERDIVVWNAMLSGYTLVSENEKALKLYQELQISCQQPNEFTFVALIKAASNLASLSHGDQFHTQILKTGLNLDPFVTNALLDMYTKCGSKKDAQNLFNSTSFKDVVCWNSIILTYAQHGDGKKSLKMFKRMLNEGIQPNYVTFINVLTACDHMGLVKEGFDHFQTMGKFGISPGVEHYVCMVSLLGRAGRLYEAKEFIEKLPIRPPAIIWRSLLSACGVVGNVEIGKYAAEMAILGDPKESGSYVLLSNILASKGMWGEGMKVRERMEGNGVVKEVACSWIEVNNEVHVFIARDRSHREATLIYSVINNLIDHVRTLVYTQDPCMILIND</sequence>
<proteinExistence type="predicted"/>
<evidence type="ECO:0000313" key="2">
    <source>
        <dbReference type="Proteomes" id="UP001055811"/>
    </source>
</evidence>
<accession>A0ACB9H4H2</accession>
<name>A0ACB9H4H2_CICIN</name>
<reference evidence="2" key="1">
    <citation type="journal article" date="2022" name="Mol. Ecol. Resour.">
        <title>The genomes of chicory, endive, great burdock and yacon provide insights into Asteraceae palaeo-polyploidization history and plant inulin production.</title>
        <authorList>
            <person name="Fan W."/>
            <person name="Wang S."/>
            <person name="Wang H."/>
            <person name="Wang A."/>
            <person name="Jiang F."/>
            <person name="Liu H."/>
            <person name="Zhao H."/>
            <person name="Xu D."/>
            <person name="Zhang Y."/>
        </authorList>
    </citation>
    <scope>NUCLEOTIDE SEQUENCE [LARGE SCALE GENOMIC DNA]</scope>
    <source>
        <strain evidence="2">cv. Punajuju</strain>
    </source>
</reference>
<comment type="caution">
    <text evidence="1">The sequence shown here is derived from an EMBL/GenBank/DDBJ whole genome shotgun (WGS) entry which is preliminary data.</text>
</comment>
<protein>
    <submittedName>
        <fullName evidence="1">Uncharacterized protein</fullName>
    </submittedName>
</protein>
<organism evidence="1 2">
    <name type="scientific">Cichorium intybus</name>
    <name type="common">Chicory</name>
    <dbReference type="NCBI Taxonomy" id="13427"/>
    <lineage>
        <taxon>Eukaryota</taxon>
        <taxon>Viridiplantae</taxon>
        <taxon>Streptophyta</taxon>
        <taxon>Embryophyta</taxon>
        <taxon>Tracheophyta</taxon>
        <taxon>Spermatophyta</taxon>
        <taxon>Magnoliopsida</taxon>
        <taxon>eudicotyledons</taxon>
        <taxon>Gunneridae</taxon>
        <taxon>Pentapetalae</taxon>
        <taxon>asterids</taxon>
        <taxon>campanulids</taxon>
        <taxon>Asterales</taxon>
        <taxon>Asteraceae</taxon>
        <taxon>Cichorioideae</taxon>
        <taxon>Cichorieae</taxon>
        <taxon>Cichoriinae</taxon>
        <taxon>Cichorium</taxon>
    </lineage>
</organism>
<reference evidence="1 2" key="2">
    <citation type="journal article" date="2022" name="Mol. Ecol. Resour.">
        <title>The genomes of chicory, endive, great burdock and yacon provide insights into Asteraceae paleo-polyploidization history and plant inulin production.</title>
        <authorList>
            <person name="Fan W."/>
            <person name="Wang S."/>
            <person name="Wang H."/>
            <person name="Wang A."/>
            <person name="Jiang F."/>
            <person name="Liu H."/>
            <person name="Zhao H."/>
            <person name="Xu D."/>
            <person name="Zhang Y."/>
        </authorList>
    </citation>
    <scope>NUCLEOTIDE SEQUENCE [LARGE SCALE GENOMIC DNA]</scope>
    <source>
        <strain evidence="2">cv. Punajuju</strain>
        <tissue evidence="1">Leaves</tissue>
    </source>
</reference>
<keyword evidence="2" id="KW-1185">Reference proteome</keyword>
<evidence type="ECO:0000313" key="1">
    <source>
        <dbReference type="EMBL" id="KAI3790255.1"/>
    </source>
</evidence>